<reference evidence="2" key="1">
    <citation type="journal article" date="2017" name="Nat. Ecol. Evol.">
        <title>Genome expansion and lineage-specific genetic innovations in the forest pathogenic fungi Armillaria.</title>
        <authorList>
            <person name="Sipos G."/>
            <person name="Prasanna A.N."/>
            <person name="Walter M.C."/>
            <person name="O'Connor E."/>
            <person name="Balint B."/>
            <person name="Krizsan K."/>
            <person name="Kiss B."/>
            <person name="Hess J."/>
            <person name="Varga T."/>
            <person name="Slot J."/>
            <person name="Riley R."/>
            <person name="Boka B."/>
            <person name="Rigling D."/>
            <person name="Barry K."/>
            <person name="Lee J."/>
            <person name="Mihaltcheva S."/>
            <person name="LaButti K."/>
            <person name="Lipzen A."/>
            <person name="Waldron R."/>
            <person name="Moloney N.M."/>
            <person name="Sperisen C."/>
            <person name="Kredics L."/>
            <person name="Vagvoelgyi C."/>
            <person name="Patrignani A."/>
            <person name="Fitzpatrick D."/>
            <person name="Nagy I."/>
            <person name="Doyle S."/>
            <person name="Anderson J.B."/>
            <person name="Grigoriev I.V."/>
            <person name="Gueldener U."/>
            <person name="Muensterkoetter M."/>
            <person name="Nagy L.G."/>
        </authorList>
    </citation>
    <scope>NUCLEOTIDE SEQUENCE [LARGE SCALE GENOMIC DNA]</scope>
    <source>
        <strain evidence="2">28-4</strain>
    </source>
</reference>
<dbReference type="EMBL" id="KZ293423">
    <property type="protein sequence ID" value="PBK71931.1"/>
    <property type="molecule type" value="Genomic_DNA"/>
</dbReference>
<gene>
    <name evidence="1" type="ORF">ARMSODRAFT_1016915</name>
</gene>
<accession>A0A2H3BM11</accession>
<evidence type="ECO:0000313" key="1">
    <source>
        <dbReference type="EMBL" id="PBK71931.1"/>
    </source>
</evidence>
<name>A0A2H3BM11_9AGAR</name>
<dbReference type="AlphaFoldDB" id="A0A2H3BM11"/>
<organism evidence="1 2">
    <name type="scientific">Armillaria solidipes</name>
    <dbReference type="NCBI Taxonomy" id="1076256"/>
    <lineage>
        <taxon>Eukaryota</taxon>
        <taxon>Fungi</taxon>
        <taxon>Dikarya</taxon>
        <taxon>Basidiomycota</taxon>
        <taxon>Agaricomycotina</taxon>
        <taxon>Agaricomycetes</taxon>
        <taxon>Agaricomycetidae</taxon>
        <taxon>Agaricales</taxon>
        <taxon>Marasmiineae</taxon>
        <taxon>Physalacriaceae</taxon>
        <taxon>Armillaria</taxon>
    </lineage>
</organism>
<protein>
    <submittedName>
        <fullName evidence="1">Uncharacterized protein</fullName>
    </submittedName>
</protein>
<sequence length="204" mass="23504">MLTNGPAIEHESACNVANAKICLCLKEPQIMELIELQKPSFLRTAIVYGCNSMQPVFAELRLVNSRSRSRAPEAFDLDQYLEDEYSYLTYPKYARTHKDPVEEIMIFHSGSQVLSYDFGHLNPVNKLISAVVVDDFPEVLKWHGNLIVLSVVKGKVKNFSECEEELRRVDIVVHNYIRHFLGKCYVRLLEFHGRRSLQDTVEQT</sequence>
<proteinExistence type="predicted"/>
<dbReference type="Proteomes" id="UP000218334">
    <property type="component" value="Unassembled WGS sequence"/>
</dbReference>
<keyword evidence="2" id="KW-1185">Reference proteome</keyword>
<evidence type="ECO:0000313" key="2">
    <source>
        <dbReference type="Proteomes" id="UP000218334"/>
    </source>
</evidence>